<feature type="binding site" evidence="10">
    <location>
        <begin position="108"/>
        <end position="114"/>
    </location>
    <ligand>
        <name>ATP</name>
        <dbReference type="ChEBI" id="CHEBI:30616"/>
    </ligand>
</feature>
<dbReference type="GO" id="GO:0005524">
    <property type="term" value="F:ATP binding"/>
    <property type="evidence" value="ECO:0007669"/>
    <property type="project" value="UniProtKB-UniRule"/>
</dbReference>
<evidence type="ECO:0000256" key="4">
    <source>
        <dbReference type="ARBA" id="ARBA00022741"/>
    </source>
</evidence>
<evidence type="ECO:0000256" key="10">
    <source>
        <dbReference type="HAMAP-Rule" id="MF_02019"/>
    </source>
</evidence>
<dbReference type="NCBIfam" id="TIGR01143">
    <property type="entry name" value="murF"/>
    <property type="match status" value="1"/>
</dbReference>
<organism evidence="15 16">
    <name type="scientific">Neoasaia chiangmaiensis</name>
    <dbReference type="NCBI Taxonomy" id="320497"/>
    <lineage>
        <taxon>Bacteria</taxon>
        <taxon>Pseudomonadati</taxon>
        <taxon>Pseudomonadota</taxon>
        <taxon>Alphaproteobacteria</taxon>
        <taxon>Acetobacterales</taxon>
        <taxon>Acetobacteraceae</taxon>
        <taxon>Neoasaia</taxon>
    </lineage>
</organism>
<keyword evidence="2 10" id="KW-0436">Ligase</keyword>
<keyword evidence="8 10" id="KW-0131">Cell cycle</keyword>
<dbReference type="PANTHER" id="PTHR43024">
    <property type="entry name" value="UDP-N-ACETYLMURAMOYL-TRIPEPTIDE--D-ALANYL-D-ALANINE LIGASE"/>
    <property type="match status" value="1"/>
</dbReference>
<dbReference type="InterPro" id="IPR000713">
    <property type="entry name" value="Mur_ligase_N"/>
</dbReference>
<dbReference type="InterPro" id="IPR013221">
    <property type="entry name" value="Mur_ligase_cen"/>
</dbReference>
<dbReference type="OrthoDB" id="9800958at2"/>
<evidence type="ECO:0000256" key="7">
    <source>
        <dbReference type="ARBA" id="ARBA00022984"/>
    </source>
</evidence>
<comment type="subcellular location">
    <subcellularLocation>
        <location evidence="10 11">Cytoplasm</location>
    </subcellularLocation>
</comment>
<keyword evidence="7 10" id="KW-0573">Peptidoglycan synthesis</keyword>
<proteinExistence type="inferred from homology"/>
<dbReference type="Gene3D" id="3.90.190.20">
    <property type="entry name" value="Mur ligase, C-terminal domain"/>
    <property type="match status" value="1"/>
</dbReference>
<evidence type="ECO:0000259" key="12">
    <source>
        <dbReference type="Pfam" id="PF01225"/>
    </source>
</evidence>
<dbReference type="RefSeq" id="WP_077807946.1">
    <property type="nucleotide sequence ID" value="NZ_BJXS01000001.1"/>
</dbReference>
<dbReference type="GO" id="GO:0071555">
    <property type="term" value="P:cell wall organization"/>
    <property type="evidence" value="ECO:0007669"/>
    <property type="project" value="UniProtKB-KW"/>
</dbReference>
<dbReference type="Proteomes" id="UP000188604">
    <property type="component" value="Chromosome"/>
</dbReference>
<dbReference type="GO" id="GO:0051301">
    <property type="term" value="P:cell division"/>
    <property type="evidence" value="ECO:0007669"/>
    <property type="project" value="UniProtKB-KW"/>
</dbReference>
<dbReference type="GO" id="GO:0047480">
    <property type="term" value="F:UDP-N-acetylmuramoyl-tripeptide-D-alanyl-D-alanine ligase activity"/>
    <property type="evidence" value="ECO:0007669"/>
    <property type="project" value="UniProtKB-UniRule"/>
</dbReference>
<evidence type="ECO:0000313" key="15">
    <source>
        <dbReference type="EMBL" id="AQS88895.1"/>
    </source>
</evidence>
<name>A0A1U9KSX7_9PROT</name>
<evidence type="ECO:0000256" key="3">
    <source>
        <dbReference type="ARBA" id="ARBA00022618"/>
    </source>
</evidence>
<dbReference type="STRING" id="320497.A0U93_14290"/>
<keyword evidence="9 10" id="KW-0961">Cell wall biogenesis/degradation</keyword>
<dbReference type="InterPro" id="IPR051046">
    <property type="entry name" value="MurCDEF_CellWall_CoF430Synth"/>
</dbReference>
<comment type="similarity">
    <text evidence="10">Belongs to the MurCDEF family. MurF subfamily.</text>
</comment>
<dbReference type="GO" id="GO:0008360">
    <property type="term" value="P:regulation of cell shape"/>
    <property type="evidence" value="ECO:0007669"/>
    <property type="project" value="UniProtKB-KW"/>
</dbReference>
<dbReference type="GO" id="GO:0009252">
    <property type="term" value="P:peptidoglycan biosynthetic process"/>
    <property type="evidence" value="ECO:0007669"/>
    <property type="project" value="UniProtKB-UniRule"/>
</dbReference>
<evidence type="ECO:0000313" key="16">
    <source>
        <dbReference type="Proteomes" id="UP000188604"/>
    </source>
</evidence>
<dbReference type="HAMAP" id="MF_02019">
    <property type="entry name" value="MurF"/>
    <property type="match status" value="1"/>
</dbReference>
<dbReference type="InterPro" id="IPR004101">
    <property type="entry name" value="Mur_ligase_C"/>
</dbReference>
<dbReference type="KEGG" id="nch:A0U93_14290"/>
<keyword evidence="6 10" id="KW-0133">Cell shape</keyword>
<reference evidence="15 16" key="1">
    <citation type="submission" date="2016-03" db="EMBL/GenBank/DDBJ databases">
        <title>Acetic acid bacteria sequencing.</title>
        <authorList>
            <person name="Brandt J."/>
            <person name="Jakob F."/>
            <person name="Vogel R.F."/>
        </authorList>
    </citation>
    <scope>NUCLEOTIDE SEQUENCE [LARGE SCALE GENOMIC DNA]</scope>
    <source>
        <strain evidence="15 16">NBRC 101099</strain>
    </source>
</reference>
<comment type="pathway">
    <text evidence="10 11">Cell wall biogenesis; peptidoglycan biosynthesis.</text>
</comment>
<keyword evidence="16" id="KW-1185">Reference proteome</keyword>
<evidence type="ECO:0000256" key="9">
    <source>
        <dbReference type="ARBA" id="ARBA00023316"/>
    </source>
</evidence>
<feature type="domain" description="Mur ligase C-terminal" evidence="13">
    <location>
        <begin position="334"/>
        <end position="438"/>
    </location>
</feature>
<evidence type="ECO:0000256" key="6">
    <source>
        <dbReference type="ARBA" id="ARBA00022960"/>
    </source>
</evidence>
<dbReference type="Gene3D" id="3.40.1390.10">
    <property type="entry name" value="MurE/MurF, N-terminal domain"/>
    <property type="match status" value="1"/>
</dbReference>
<dbReference type="InterPro" id="IPR005863">
    <property type="entry name" value="UDP-N-AcMur_synth"/>
</dbReference>
<comment type="function">
    <text evidence="10 11">Involved in cell wall formation. Catalyzes the final step in the synthesis of UDP-N-acetylmuramoyl-pentapeptide, the precursor of murein.</text>
</comment>
<dbReference type="EC" id="6.3.2.10" evidence="10 11"/>
<dbReference type="SUPFAM" id="SSF53244">
    <property type="entry name" value="MurD-like peptide ligases, peptide-binding domain"/>
    <property type="match status" value="1"/>
</dbReference>
<keyword evidence="1 10" id="KW-0963">Cytoplasm</keyword>
<dbReference type="InterPro" id="IPR036615">
    <property type="entry name" value="Mur_ligase_C_dom_sf"/>
</dbReference>
<dbReference type="InterPro" id="IPR036565">
    <property type="entry name" value="Mur-like_cat_sf"/>
</dbReference>
<dbReference type="InterPro" id="IPR035911">
    <property type="entry name" value="MurE/MurF_N"/>
</dbReference>
<accession>A0A1U9KSX7</accession>
<evidence type="ECO:0000256" key="2">
    <source>
        <dbReference type="ARBA" id="ARBA00022598"/>
    </source>
</evidence>
<evidence type="ECO:0000256" key="11">
    <source>
        <dbReference type="RuleBase" id="RU004136"/>
    </source>
</evidence>
<dbReference type="AlphaFoldDB" id="A0A1U9KSX7"/>
<keyword evidence="3 10" id="KW-0132">Cell division</keyword>
<dbReference type="EMBL" id="CP014691">
    <property type="protein sequence ID" value="AQS88895.1"/>
    <property type="molecule type" value="Genomic_DNA"/>
</dbReference>
<comment type="catalytic activity">
    <reaction evidence="10 11">
        <text>D-alanyl-D-alanine + UDP-N-acetyl-alpha-D-muramoyl-L-alanyl-gamma-D-glutamyl-meso-2,6-diaminopimelate + ATP = UDP-N-acetyl-alpha-D-muramoyl-L-alanyl-gamma-D-glutamyl-meso-2,6-diaminopimeloyl-D-alanyl-D-alanine + ADP + phosphate + H(+)</text>
        <dbReference type="Rhea" id="RHEA:28374"/>
        <dbReference type="ChEBI" id="CHEBI:15378"/>
        <dbReference type="ChEBI" id="CHEBI:30616"/>
        <dbReference type="ChEBI" id="CHEBI:43474"/>
        <dbReference type="ChEBI" id="CHEBI:57822"/>
        <dbReference type="ChEBI" id="CHEBI:61386"/>
        <dbReference type="ChEBI" id="CHEBI:83905"/>
        <dbReference type="ChEBI" id="CHEBI:456216"/>
        <dbReference type="EC" id="6.3.2.10"/>
    </reaction>
</comment>
<feature type="domain" description="Mur ligase N-terminal catalytic" evidence="12">
    <location>
        <begin position="24"/>
        <end position="71"/>
    </location>
</feature>
<dbReference type="Gene3D" id="3.40.1190.10">
    <property type="entry name" value="Mur-like, catalytic domain"/>
    <property type="match status" value="1"/>
</dbReference>
<evidence type="ECO:0000256" key="8">
    <source>
        <dbReference type="ARBA" id="ARBA00023306"/>
    </source>
</evidence>
<keyword evidence="4 10" id="KW-0547">Nucleotide-binding</keyword>
<evidence type="ECO:0000259" key="13">
    <source>
        <dbReference type="Pfam" id="PF02875"/>
    </source>
</evidence>
<evidence type="ECO:0000256" key="1">
    <source>
        <dbReference type="ARBA" id="ARBA00022490"/>
    </source>
</evidence>
<dbReference type="Pfam" id="PF02875">
    <property type="entry name" value="Mur_ligase_C"/>
    <property type="match status" value="1"/>
</dbReference>
<protein>
    <recommendedName>
        <fullName evidence="10 11">UDP-N-acetylmuramoyl-tripeptide--D-alanyl-D-alanine ligase</fullName>
        <ecNumber evidence="10 11">6.3.2.10</ecNumber>
    </recommendedName>
    <alternativeName>
        <fullName evidence="10">D-alanyl-D-alanine-adding enzyme</fullName>
    </alternativeName>
</protein>
<feature type="domain" description="Mur ligase central" evidence="14">
    <location>
        <begin position="106"/>
        <end position="294"/>
    </location>
</feature>
<dbReference type="SUPFAM" id="SSF53623">
    <property type="entry name" value="MurD-like peptide ligases, catalytic domain"/>
    <property type="match status" value="1"/>
</dbReference>
<evidence type="ECO:0000256" key="5">
    <source>
        <dbReference type="ARBA" id="ARBA00022840"/>
    </source>
</evidence>
<dbReference type="UniPathway" id="UPA00219"/>
<evidence type="ECO:0000259" key="14">
    <source>
        <dbReference type="Pfam" id="PF08245"/>
    </source>
</evidence>
<keyword evidence="5 10" id="KW-0067">ATP-binding</keyword>
<dbReference type="GO" id="GO:0005737">
    <property type="term" value="C:cytoplasm"/>
    <property type="evidence" value="ECO:0007669"/>
    <property type="project" value="UniProtKB-SubCell"/>
</dbReference>
<sequence>MTTLWTRDELVTATHGQLSAEVTVTGISIDTRTIVPGDLFIALVGENSDGHAHIETAFARGATAVMAHAAHGKDDPRILHVANTMDGLQALGHAGRSRFRGTVIGVTGSVGKTTTKDMLRMALSAIGPTHASAASYNNHWGVPLTLARLPRDAAFCVSEIGMNHRGEIAPLAALVQPHAAIITSIGTSHLGHMGSVEAIALEKSDLIAALPAHAPAVVPDDAPGQDRFADAVARSHAKLLRVGTGENATFRITSPHYTAAGSRFTLVGPSLSQTVDIAAPGRHLVRNAASVTALLSALGLDVASATKALADFRPGAGRGQTQPILDGRAQLLDESYNASSLSVRAALETLALLPATRRLAVLGDMLELGAFSEEEHRGLAPDAARAADLVFCSGLAMRALFDALPPEKRGAWALDAASLAPLVQHNLSDGDLVLVKGSLGSRMRDVVTALKNDREAAR</sequence>
<dbReference type="PANTHER" id="PTHR43024:SF1">
    <property type="entry name" value="UDP-N-ACETYLMURAMOYL-TRIPEPTIDE--D-ALANYL-D-ALANINE LIGASE"/>
    <property type="match status" value="1"/>
</dbReference>
<dbReference type="Pfam" id="PF08245">
    <property type="entry name" value="Mur_ligase_M"/>
    <property type="match status" value="1"/>
</dbReference>
<gene>
    <name evidence="10" type="primary">murF</name>
    <name evidence="15" type="ORF">A0U93_14290</name>
</gene>
<dbReference type="Pfam" id="PF01225">
    <property type="entry name" value="Mur_ligase"/>
    <property type="match status" value="1"/>
</dbReference>
<dbReference type="SUPFAM" id="SSF63418">
    <property type="entry name" value="MurE/MurF N-terminal domain"/>
    <property type="match status" value="1"/>
</dbReference>